<accession>A0A6J0TCV9</accession>
<feature type="region of interest" description="Disordered" evidence="5">
    <location>
        <begin position="1"/>
        <end position="23"/>
    </location>
</feature>
<keyword evidence="7" id="KW-1185">Reference proteome</keyword>
<keyword evidence="3 4" id="KW-0378">Hydrolase</keyword>
<dbReference type="GO" id="GO:0006144">
    <property type="term" value="P:purine nucleobase metabolic process"/>
    <property type="evidence" value="ECO:0007669"/>
    <property type="project" value="UniProtKB-KW"/>
</dbReference>
<dbReference type="RefSeq" id="XP_020644014.2">
    <property type="nucleotide sequence ID" value="XM_020788355.2"/>
</dbReference>
<reference evidence="8" key="1">
    <citation type="submission" date="2025-08" db="UniProtKB">
        <authorList>
            <consortium name="RefSeq"/>
        </authorList>
    </citation>
    <scope>IDENTIFICATION</scope>
</reference>
<dbReference type="GeneID" id="110076316"/>
<evidence type="ECO:0000256" key="1">
    <source>
        <dbReference type="ARBA" id="ARBA00001043"/>
    </source>
</evidence>
<keyword evidence="2 4" id="KW-0659">Purine metabolism</keyword>
<dbReference type="InterPro" id="IPR000895">
    <property type="entry name" value="Transthyretin/HIU_hydrolase"/>
</dbReference>
<evidence type="ECO:0000256" key="2">
    <source>
        <dbReference type="ARBA" id="ARBA00022631"/>
    </source>
</evidence>
<name>A0A6J0TCV9_9SAUR</name>
<evidence type="ECO:0000259" key="6">
    <source>
        <dbReference type="SMART" id="SM00095"/>
    </source>
</evidence>
<dbReference type="NCBIfam" id="TIGR02962">
    <property type="entry name" value="hdxy_isourate"/>
    <property type="match status" value="1"/>
</dbReference>
<dbReference type="EC" id="3.5.2.17" evidence="4"/>
<comment type="similarity">
    <text evidence="4">Belongs to the transthyretin family. 5-hydroxyisourate hydrolase subfamily.</text>
</comment>
<comment type="catalytic activity">
    <reaction evidence="1 4">
        <text>5-hydroxyisourate + H2O = 5-hydroxy-2-oxo-4-ureido-2,5-dihydro-1H-imidazole-5-carboxylate + H(+)</text>
        <dbReference type="Rhea" id="RHEA:23736"/>
        <dbReference type="ChEBI" id="CHEBI:15377"/>
        <dbReference type="ChEBI" id="CHEBI:15378"/>
        <dbReference type="ChEBI" id="CHEBI:18072"/>
        <dbReference type="ChEBI" id="CHEBI:58639"/>
        <dbReference type="EC" id="3.5.2.17"/>
    </reaction>
</comment>
<dbReference type="Pfam" id="PF00576">
    <property type="entry name" value="Transthyretin"/>
    <property type="match status" value="1"/>
</dbReference>
<dbReference type="PANTHER" id="PTHR10395:SF11">
    <property type="entry name" value="5-HYDROXYISOURATE HYDROLASE"/>
    <property type="match status" value="1"/>
</dbReference>
<proteinExistence type="inferred from homology"/>
<feature type="compositionally biased region" description="Basic and acidic residues" evidence="5">
    <location>
        <begin position="1"/>
        <end position="13"/>
    </location>
</feature>
<feature type="domain" description="Transthyretin/hydroxyisourate hydrolase" evidence="6">
    <location>
        <begin position="26"/>
        <end position="141"/>
    </location>
</feature>
<dbReference type="InterPro" id="IPR023416">
    <property type="entry name" value="Transthyretin/HIU_hydrolase_d"/>
</dbReference>
<evidence type="ECO:0000256" key="5">
    <source>
        <dbReference type="SAM" id="MobiDB-lite"/>
    </source>
</evidence>
<dbReference type="GO" id="GO:0033971">
    <property type="term" value="F:hydroxyisourate hydrolase activity"/>
    <property type="evidence" value="ECO:0007669"/>
    <property type="project" value="UniProtKB-EC"/>
</dbReference>
<dbReference type="InterPro" id="IPR036817">
    <property type="entry name" value="Transthyretin/HIU_hydrolase_sf"/>
</dbReference>
<organism evidence="7 8">
    <name type="scientific">Pogona vitticeps</name>
    <name type="common">central bearded dragon</name>
    <dbReference type="NCBI Taxonomy" id="103695"/>
    <lineage>
        <taxon>Eukaryota</taxon>
        <taxon>Metazoa</taxon>
        <taxon>Chordata</taxon>
        <taxon>Craniata</taxon>
        <taxon>Vertebrata</taxon>
        <taxon>Euteleostomi</taxon>
        <taxon>Lepidosauria</taxon>
        <taxon>Squamata</taxon>
        <taxon>Bifurcata</taxon>
        <taxon>Unidentata</taxon>
        <taxon>Episquamata</taxon>
        <taxon>Toxicofera</taxon>
        <taxon>Iguania</taxon>
        <taxon>Acrodonta</taxon>
        <taxon>Agamidae</taxon>
        <taxon>Amphibolurinae</taxon>
        <taxon>Pogona</taxon>
    </lineage>
</organism>
<evidence type="ECO:0000256" key="4">
    <source>
        <dbReference type="RuleBase" id="RU361270"/>
    </source>
</evidence>
<dbReference type="InterPro" id="IPR014306">
    <property type="entry name" value="Hydroxyisourate_hydrolase"/>
</dbReference>
<gene>
    <name evidence="8" type="primary">LOC110076316</name>
</gene>
<dbReference type="Gene3D" id="2.60.40.180">
    <property type="entry name" value="Transthyretin/hydroxyisourate hydrolase domain"/>
    <property type="match status" value="1"/>
</dbReference>
<sequence length="142" mass="15899">MDHRKQLLKKDGAEAQGNVAGWTEEDPRASLTIHALNGLTGRPAAGLPMRLSELEAPNKPWIEILKSATNSEGCLDKSSLAPQRLKAGTYKLHFDTGEYWRQQGHTSFYPYVEIVFTITEAERRVHLPLLLSPCSYTTYRGS</sequence>
<dbReference type="PANTHER" id="PTHR10395">
    <property type="entry name" value="URICASE AND TRANSTHYRETIN-RELATED"/>
    <property type="match status" value="1"/>
</dbReference>
<evidence type="ECO:0000256" key="3">
    <source>
        <dbReference type="ARBA" id="ARBA00022801"/>
    </source>
</evidence>
<dbReference type="AlphaFoldDB" id="A0A6J0TCV9"/>
<dbReference type="Proteomes" id="UP001652642">
    <property type="component" value="Chromosome 10"/>
</dbReference>
<comment type="subunit">
    <text evidence="4">Homotetramer.</text>
</comment>
<evidence type="ECO:0000313" key="7">
    <source>
        <dbReference type="Proteomes" id="UP001652642"/>
    </source>
</evidence>
<dbReference type="CDD" id="cd05822">
    <property type="entry name" value="TLP_HIUase"/>
    <property type="match status" value="1"/>
</dbReference>
<dbReference type="PRINTS" id="PR00189">
    <property type="entry name" value="TRNSTHYRETIN"/>
</dbReference>
<protein>
    <recommendedName>
        <fullName evidence="4">5-hydroxyisourate hydrolase</fullName>
        <shortName evidence="4">HIU hydrolase</shortName>
        <shortName evidence="4">HIUHase</shortName>
        <ecNumber evidence="4">3.5.2.17</ecNumber>
    </recommendedName>
</protein>
<dbReference type="SMART" id="SM00095">
    <property type="entry name" value="TR_THY"/>
    <property type="match status" value="1"/>
</dbReference>
<evidence type="ECO:0000313" key="8">
    <source>
        <dbReference type="RefSeq" id="XP_020644014.2"/>
    </source>
</evidence>
<dbReference type="SUPFAM" id="SSF49472">
    <property type="entry name" value="Transthyretin (synonym: prealbumin)"/>
    <property type="match status" value="1"/>
</dbReference>